<dbReference type="PRINTS" id="PR00053">
    <property type="entry name" value="FORKHEAD"/>
</dbReference>
<dbReference type="InterPro" id="IPR018122">
    <property type="entry name" value="TF_fork_head_CS_1"/>
</dbReference>
<proteinExistence type="evidence at transcript level"/>
<protein>
    <submittedName>
        <fullName evidence="5">Forkhead box N2/3-1</fullName>
    </submittedName>
</protein>
<accession>A0A822ZX45</accession>
<keyword evidence="1 3" id="KW-0238">DNA-binding</keyword>
<organism evidence="5">
    <name type="scientific">Schmidtea mediterranea</name>
    <name type="common">Freshwater planarian flatworm</name>
    <dbReference type="NCBI Taxonomy" id="79327"/>
    <lineage>
        <taxon>Eukaryota</taxon>
        <taxon>Metazoa</taxon>
        <taxon>Spiralia</taxon>
        <taxon>Lophotrochozoa</taxon>
        <taxon>Platyhelminthes</taxon>
        <taxon>Rhabditophora</taxon>
        <taxon>Seriata</taxon>
        <taxon>Tricladida</taxon>
        <taxon>Continenticola</taxon>
        <taxon>Geoplanoidea</taxon>
        <taxon>Dugesiidae</taxon>
        <taxon>Schmidtea</taxon>
    </lineage>
</organism>
<dbReference type="PROSITE" id="PS50039">
    <property type="entry name" value="FORK_HEAD_3"/>
    <property type="match status" value="1"/>
</dbReference>
<dbReference type="InterPro" id="IPR036388">
    <property type="entry name" value="WH-like_DNA-bd_sf"/>
</dbReference>
<dbReference type="SMART" id="SM00339">
    <property type="entry name" value="FH"/>
    <property type="match status" value="1"/>
</dbReference>
<feature type="domain" description="Fork-head" evidence="4">
    <location>
        <begin position="181"/>
        <end position="268"/>
    </location>
</feature>
<dbReference type="InterPro" id="IPR050211">
    <property type="entry name" value="FOX_domain-containing"/>
</dbReference>
<dbReference type="GO" id="GO:0000978">
    <property type="term" value="F:RNA polymerase II cis-regulatory region sequence-specific DNA binding"/>
    <property type="evidence" value="ECO:0007669"/>
    <property type="project" value="TreeGrafter"/>
</dbReference>
<dbReference type="GO" id="GO:0030154">
    <property type="term" value="P:cell differentiation"/>
    <property type="evidence" value="ECO:0007669"/>
    <property type="project" value="TreeGrafter"/>
</dbReference>
<dbReference type="Pfam" id="PF00250">
    <property type="entry name" value="Forkhead"/>
    <property type="match status" value="1"/>
</dbReference>
<name>A0A822ZX45_SCHMD</name>
<keyword evidence="2 3" id="KW-0539">Nucleus</keyword>
<dbReference type="SUPFAM" id="SSF46785">
    <property type="entry name" value="Winged helix' DNA-binding domain"/>
    <property type="match status" value="1"/>
</dbReference>
<comment type="subcellular location">
    <subcellularLocation>
        <location evidence="3">Nucleus</location>
    </subcellularLocation>
</comment>
<dbReference type="GO" id="GO:0009653">
    <property type="term" value="P:anatomical structure morphogenesis"/>
    <property type="evidence" value="ECO:0007669"/>
    <property type="project" value="TreeGrafter"/>
</dbReference>
<dbReference type="InterPro" id="IPR036390">
    <property type="entry name" value="WH_DNA-bd_sf"/>
</dbReference>
<evidence type="ECO:0000256" key="2">
    <source>
        <dbReference type="ARBA" id="ARBA00023242"/>
    </source>
</evidence>
<dbReference type="PROSITE" id="PS00658">
    <property type="entry name" value="FORK_HEAD_2"/>
    <property type="match status" value="1"/>
</dbReference>
<dbReference type="OrthoDB" id="5954824at2759"/>
<evidence type="ECO:0000256" key="1">
    <source>
        <dbReference type="ARBA" id="ARBA00023125"/>
    </source>
</evidence>
<dbReference type="PANTHER" id="PTHR11829:SF343">
    <property type="entry name" value="FORK-HEAD DOMAIN-CONTAINING PROTEIN"/>
    <property type="match status" value="1"/>
</dbReference>
<dbReference type="InterPro" id="IPR001766">
    <property type="entry name" value="Fork_head_dom"/>
</dbReference>
<gene>
    <name evidence="5" type="primary">foxN2/3-1</name>
</gene>
<dbReference type="PANTHER" id="PTHR11829">
    <property type="entry name" value="FORKHEAD BOX PROTEIN"/>
    <property type="match status" value="1"/>
</dbReference>
<evidence type="ECO:0000256" key="3">
    <source>
        <dbReference type="PROSITE-ProRule" id="PRU00089"/>
    </source>
</evidence>
<dbReference type="PROSITE" id="PS00657">
    <property type="entry name" value="FORK_HEAD_1"/>
    <property type="match status" value="1"/>
</dbReference>
<dbReference type="Gene3D" id="1.10.10.10">
    <property type="entry name" value="Winged helix-like DNA-binding domain superfamily/Winged helix DNA-binding domain"/>
    <property type="match status" value="1"/>
</dbReference>
<dbReference type="AlphaFoldDB" id="A0A822ZX45"/>
<dbReference type="EMBL" id="BK013014">
    <property type="protein sequence ID" value="DAD52842.1"/>
    <property type="molecule type" value="mRNA"/>
</dbReference>
<evidence type="ECO:0000259" key="4">
    <source>
        <dbReference type="PROSITE" id="PS50039"/>
    </source>
</evidence>
<dbReference type="GO" id="GO:0005634">
    <property type="term" value="C:nucleus"/>
    <property type="evidence" value="ECO:0007669"/>
    <property type="project" value="UniProtKB-SubCell"/>
</dbReference>
<sequence>MIDSNQSIYDLPYRARIMMNACIDNQKSGSNTKINHISNIENLKPMNSKSVLKTNNNYTYSSGDLQPLQWLQQDTILSITPLDNEEEYVPGKDDIISITTSPVKVDVISELKSEESLYQNSTIADYYRYQAMRAAMTNGHQNGGYRQQHGYLSYSNSSTGVRPNNSGSQHNLCHSVNEYQKPPFSYTHIIFMAIETSPNKAMTVNDIYVWCETHFPYYTQAGVGWKNSLRHNLSINKSFKKISRDGRGGPGRGAYWVVEPRERNNLIDAIRRSPCSLGSFPFLNNTYPWGTGNCYSNNIFQSANTLNNNLASLTATRSVVNNKLNSSIDLQSSSRGPLLRIGGQLTDASNLIRSTPVIQRLNDSSNIIELSKTPQIISNSITLSTVPLIQFDQIKFESDMTTFNESIDSNDLCSAQQDEEDCRGKVFIIDDSTESNPEFYQTYLDILRGLIYNDIEKSDSIRSENTKDCTEHLKNRKQFFSKNNCKSSDDILPIEDIAPISRKIIKKHCSLKQKRKCKCVKSVSDSGGSDSSLSNKEFSELSDTDFNSRISMGLRNQKKEKKRLYFSKLKSLTNSRKSSYNRNRINNIVRAPHSDHIYAILQEFLPPANKSEEHSPINQMIDDKESLSSTMADDKSLSLDLSQTSLSKRSMHKLQSLKKSMKKFKFSDSDEEIFNTTNYENISNKLIRNSLSFITRKRKLNKNMNSSKIIKYNSRLLKENSEYINKKPYRKYNYDDDEERENRCYVKSEITDDTFSSPIYKSLKFEDFNNAFQGTLENLSDNKSNSYDSQFIPFKKIRPNKDTHVKRKVGRPKKSECNSVTFRYSNDLRNNKQSNIKSKKKNKTPKRDLKYLKECNSNKKVATEISNKDEQVAISVLANLQKKNQQDRIKNMYNLSNYIQRNSSDSNMS</sequence>
<feature type="DNA-binding region" description="Fork-head" evidence="3">
    <location>
        <begin position="181"/>
        <end position="268"/>
    </location>
</feature>
<dbReference type="InterPro" id="IPR030456">
    <property type="entry name" value="TF_fork_head_CS_2"/>
</dbReference>
<dbReference type="GO" id="GO:0000981">
    <property type="term" value="F:DNA-binding transcription factor activity, RNA polymerase II-specific"/>
    <property type="evidence" value="ECO:0007669"/>
    <property type="project" value="TreeGrafter"/>
</dbReference>
<reference evidence="5" key="1">
    <citation type="journal article" name="Sci. Rep.">
        <title>Analysis of Fox genes in Schmidtea mediterranea reveals new families and a conserved role of Smed-foxO in controlling cell death.</title>
        <authorList>
            <person name="Pascual-Carreras E."/>
            <person name="Herrera-Ubeda C."/>
            <person name="Rossello M."/>
            <person name="Coronel-Cordoba P."/>
            <person name="Garcia-Fernandez J."/>
            <person name="Salo E."/>
            <person name="Adell T."/>
        </authorList>
    </citation>
    <scope>NUCLEOTIDE SEQUENCE</scope>
</reference>
<evidence type="ECO:0000313" key="5">
    <source>
        <dbReference type="EMBL" id="DAD52842.1"/>
    </source>
</evidence>